<dbReference type="NCBIfam" id="TIGR04183">
    <property type="entry name" value="Por_Secre_tail"/>
    <property type="match status" value="1"/>
</dbReference>
<feature type="domain" description="Secretion system C-terminal sorting" evidence="3">
    <location>
        <begin position="696"/>
        <end position="767"/>
    </location>
</feature>
<dbReference type="EMBL" id="JRLV01000005">
    <property type="protein sequence ID" value="KGO82643.1"/>
    <property type="molecule type" value="Genomic_DNA"/>
</dbReference>
<feature type="signal peptide" evidence="2">
    <location>
        <begin position="1"/>
        <end position="19"/>
    </location>
</feature>
<proteinExistence type="predicted"/>
<dbReference type="PANTHER" id="PTHR36234:SF5">
    <property type="entry name" value="LYSYL ENDOPEPTIDASE"/>
    <property type="match status" value="1"/>
</dbReference>
<gene>
    <name evidence="4" type="ORF">Q763_06005</name>
</gene>
<dbReference type="InterPro" id="IPR043504">
    <property type="entry name" value="Peptidase_S1_PA_chymotrypsin"/>
</dbReference>
<dbReference type="Pfam" id="PF18962">
    <property type="entry name" value="Por_Secre_tail"/>
    <property type="match status" value="1"/>
</dbReference>
<name>A0A0A2LTQ2_9FLAO</name>
<dbReference type="eggNOG" id="COG0265">
    <property type="taxonomic scope" value="Bacteria"/>
</dbReference>
<keyword evidence="1 2" id="KW-0732">Signal</keyword>
<evidence type="ECO:0000313" key="4">
    <source>
        <dbReference type="EMBL" id="KGO82643.1"/>
    </source>
</evidence>
<comment type="caution">
    <text evidence="4">The sequence shown here is derived from an EMBL/GenBank/DDBJ whole genome shotgun (WGS) entry which is preliminary data.</text>
</comment>
<dbReference type="Gene3D" id="2.40.10.10">
    <property type="entry name" value="Trypsin-like serine proteases"/>
    <property type="match status" value="2"/>
</dbReference>
<sequence>MRKIKLLLLSLMFMASAYGQVSNDGKPTSWRLTELPDVAPIQMPSFNLDSIQAEDKIRDAQQNKPWRFGYEFLVDNNLENSGSWQTLENGDRIWRIRYTSNGAKTMNFVFSDYFIPKGAKVYLYNNDRTDLLGAYDEKQNNERRILGTWLVKGEDIWIEYYEPAAVTGQGRLEVFKVVHGYRTKTFTEIAFDDSLNQSGNCHYDVDCYVEGIENLKEISKQAVAMLITGGNGFCTGTLVNNTAEDGTPYFLTANHCYEGNDDPAQWAFLFNWVNPNPVCAESPGSTSNTDYHLTASGAVLRARRTQSDFCLVEITTELPEEWDLKWAGWDISTTIPPFLYGIHHPRGDIMKVSADFDAPTLEITQVDVGDGPVTAEVWTVEEWDLTGLQQGSSGSAMFDNNGLIRGQAWYVSNPDFCDGTVATNQSTGYGRFDKSWNTGSSAATRLKDWLDPAGIIGTGQTSIGYYPPQNLFAVDAKVLFFDKGYESCGNNVAPTVRLINNGLENLTSAQISYSINDGEPIVIDWTGNLGENEGELVELPELSLSTGQNIVTVTVLNPNESEDMFTQNNTLTNIINVAPVYGVQNVIVNVNTDGNGSQVSWQITMNNGSNPLVLYNSPNYGNNQSYTNEYLMNSEACYTFTITDAGGDGLGSGSYSVSIGNNVIIEGGDFGSTESVYFRLDGSAGLEDFATNPITVYPNPSSGIYTVSVNEELTDVNYTVYNMLGQAVANGKFVNGANTVNITDMSKGVYFIKAADASGKMFTTKLIKE</sequence>
<dbReference type="Proteomes" id="UP000030129">
    <property type="component" value="Unassembled WGS sequence"/>
</dbReference>
<reference evidence="4 5" key="1">
    <citation type="submission" date="2013-09" db="EMBL/GenBank/DDBJ databases">
        <authorList>
            <person name="Zeng Z."/>
            <person name="Chen C."/>
        </authorList>
    </citation>
    <scope>NUCLEOTIDE SEQUENCE [LARGE SCALE GENOMIC DNA]</scope>
    <source>
        <strain evidence="4 5">F44-8</strain>
    </source>
</reference>
<evidence type="ECO:0000313" key="5">
    <source>
        <dbReference type="Proteomes" id="UP000030129"/>
    </source>
</evidence>
<feature type="chain" id="PRO_5002002431" description="Secretion system C-terminal sorting domain-containing protein" evidence="2">
    <location>
        <begin position="20"/>
        <end position="769"/>
    </location>
</feature>
<dbReference type="STRING" id="1406840.Q763_06005"/>
<protein>
    <recommendedName>
        <fullName evidence="3">Secretion system C-terminal sorting domain-containing protein</fullName>
    </recommendedName>
</protein>
<dbReference type="RefSeq" id="WP_035132115.1">
    <property type="nucleotide sequence ID" value="NZ_JRLV01000005.1"/>
</dbReference>
<dbReference type="SUPFAM" id="SSF50494">
    <property type="entry name" value="Trypsin-like serine proteases"/>
    <property type="match status" value="1"/>
</dbReference>
<dbReference type="InterPro" id="IPR009003">
    <property type="entry name" value="Peptidase_S1_PA"/>
</dbReference>
<dbReference type="PANTHER" id="PTHR36234">
    <property type="entry name" value="LYSYL ENDOPEPTIDASE"/>
    <property type="match status" value="1"/>
</dbReference>
<dbReference type="InterPro" id="IPR026444">
    <property type="entry name" value="Secre_tail"/>
</dbReference>
<evidence type="ECO:0000256" key="1">
    <source>
        <dbReference type="ARBA" id="ARBA00022729"/>
    </source>
</evidence>
<evidence type="ECO:0000259" key="3">
    <source>
        <dbReference type="Pfam" id="PF18962"/>
    </source>
</evidence>
<organism evidence="4 5">
    <name type="scientific">Flavobacterium beibuense F44-8</name>
    <dbReference type="NCBI Taxonomy" id="1406840"/>
    <lineage>
        <taxon>Bacteria</taxon>
        <taxon>Pseudomonadati</taxon>
        <taxon>Bacteroidota</taxon>
        <taxon>Flavobacteriia</taxon>
        <taxon>Flavobacteriales</taxon>
        <taxon>Flavobacteriaceae</taxon>
        <taxon>Flavobacterium</taxon>
    </lineage>
</organism>
<evidence type="ECO:0000256" key="2">
    <source>
        <dbReference type="SAM" id="SignalP"/>
    </source>
</evidence>
<accession>A0A0A2LTQ2</accession>
<dbReference type="AlphaFoldDB" id="A0A0A2LTQ2"/>
<keyword evidence="5" id="KW-1185">Reference proteome</keyword>